<keyword evidence="4" id="KW-1185">Reference proteome</keyword>
<dbReference type="OrthoDB" id="9810755at2"/>
<dbReference type="Gene3D" id="1.10.1040.20">
    <property type="entry name" value="ProC-like, C-terminal domain"/>
    <property type="match status" value="1"/>
</dbReference>
<evidence type="ECO:0000313" key="3">
    <source>
        <dbReference type="EMBL" id="SER75459.1"/>
    </source>
</evidence>
<dbReference type="PANTHER" id="PTHR40459:SF1">
    <property type="entry name" value="CONSERVED HYPOTHETICAL ALANINE AND LEUCINE RICH PROTEIN"/>
    <property type="match status" value="1"/>
</dbReference>
<dbReference type="Gene3D" id="3.40.50.720">
    <property type="entry name" value="NAD(P)-binding Rossmann-like Domain"/>
    <property type="match status" value="1"/>
</dbReference>
<name>A0A1H9RU49_9FIRM</name>
<dbReference type="InterPro" id="IPR036291">
    <property type="entry name" value="NAD(P)-bd_dom_sf"/>
</dbReference>
<dbReference type="Pfam" id="PF10727">
    <property type="entry name" value="Rossmann-like"/>
    <property type="match status" value="1"/>
</dbReference>
<dbReference type="InterPro" id="IPR018931">
    <property type="entry name" value="DUF2520"/>
</dbReference>
<evidence type="ECO:0000259" key="1">
    <source>
        <dbReference type="Pfam" id="PF10727"/>
    </source>
</evidence>
<reference evidence="4" key="1">
    <citation type="submission" date="2016-10" db="EMBL/GenBank/DDBJ databases">
        <authorList>
            <person name="Varghese N."/>
            <person name="Submissions S."/>
        </authorList>
    </citation>
    <scope>NUCLEOTIDE SEQUENCE [LARGE SCALE GENOMIC DNA]</scope>
    <source>
        <strain evidence="4">S1b</strain>
    </source>
</reference>
<dbReference type="InterPro" id="IPR019665">
    <property type="entry name" value="OxRdtase/DH_put_Rossmann_dom"/>
</dbReference>
<dbReference type="Proteomes" id="UP000182471">
    <property type="component" value="Unassembled WGS sequence"/>
</dbReference>
<gene>
    <name evidence="3" type="ORF">SAMN02910429_00974</name>
</gene>
<organism evidence="3 4">
    <name type="scientific">Lachnobacterium bovis</name>
    <dbReference type="NCBI Taxonomy" id="140626"/>
    <lineage>
        <taxon>Bacteria</taxon>
        <taxon>Bacillati</taxon>
        <taxon>Bacillota</taxon>
        <taxon>Clostridia</taxon>
        <taxon>Lachnospirales</taxon>
        <taxon>Lachnospiraceae</taxon>
        <taxon>Lachnobacterium</taxon>
    </lineage>
</organism>
<dbReference type="InterPro" id="IPR037108">
    <property type="entry name" value="TM1727-like_C_sf"/>
</dbReference>
<dbReference type="InterPro" id="IPR008927">
    <property type="entry name" value="6-PGluconate_DH-like_C_sf"/>
</dbReference>
<sequence length="281" mass="31047">MKVGFIGAGKVGCSLGMLLNLHYSNVIGYYSKSSQSSQEAAQFTKTKQFFNLRDLVKECDTLFLTVPDDEISKVWECLKELPIRGKMICHCSGSLSSKIFSNIENTGAYGYSIHPLLAVSDRYASYKELPNAIFTIEGNKENIDEIKSLFKKIGIKVETIDAEVKMKYHAAAVMSSNLVVALIESAQKELMDCGFTFESACKALTPLIRGNVEKIIKVGTKEALTGPIERNDVGTVEKHLAAIEGINKKIYDILSLKTLEIAKDKHSDVNYSEMEAILKGI</sequence>
<feature type="domain" description="Putative oxidoreductase/dehydrogenase Rossmann-like" evidence="1">
    <location>
        <begin position="1"/>
        <end position="115"/>
    </location>
</feature>
<dbReference type="EMBL" id="FOGW01000009">
    <property type="protein sequence ID" value="SER75459.1"/>
    <property type="molecule type" value="Genomic_DNA"/>
</dbReference>
<proteinExistence type="predicted"/>
<evidence type="ECO:0000259" key="2">
    <source>
        <dbReference type="Pfam" id="PF10728"/>
    </source>
</evidence>
<dbReference type="SUPFAM" id="SSF51735">
    <property type="entry name" value="NAD(P)-binding Rossmann-fold domains"/>
    <property type="match status" value="1"/>
</dbReference>
<dbReference type="SUPFAM" id="SSF48179">
    <property type="entry name" value="6-phosphogluconate dehydrogenase C-terminal domain-like"/>
    <property type="match status" value="1"/>
</dbReference>
<dbReference type="AlphaFoldDB" id="A0A1H9RU49"/>
<dbReference type="Pfam" id="PF10728">
    <property type="entry name" value="DUF2520"/>
    <property type="match status" value="1"/>
</dbReference>
<protein>
    <submittedName>
        <fullName evidence="3">Predicted oxidoreductase, contains short-chain dehydrogenase (SDR) and DUF2520 domains</fullName>
    </submittedName>
</protein>
<evidence type="ECO:0000313" key="4">
    <source>
        <dbReference type="Proteomes" id="UP000182471"/>
    </source>
</evidence>
<feature type="domain" description="DUF2520" evidence="2">
    <location>
        <begin position="133"/>
        <end position="257"/>
    </location>
</feature>
<accession>A0A1H9RU49</accession>
<dbReference type="PANTHER" id="PTHR40459">
    <property type="entry name" value="CONSERVED HYPOTHETICAL ALANINE AND LEUCINE RICH PROTEIN"/>
    <property type="match status" value="1"/>
</dbReference>
<dbReference type="RefSeq" id="WP_022748493.1">
    <property type="nucleotide sequence ID" value="NZ_FOGW01000009.1"/>
</dbReference>